<accession>A0A4P8WGP3</accession>
<feature type="transmembrane region" description="Helical" evidence="1">
    <location>
        <begin position="39"/>
        <end position="61"/>
    </location>
</feature>
<evidence type="ECO:0000313" key="3">
    <source>
        <dbReference type="Proteomes" id="UP000302218"/>
    </source>
</evidence>
<keyword evidence="1" id="KW-1133">Transmembrane helix</keyword>
<proteinExistence type="predicted"/>
<dbReference type="KEGG" id="nvr:FEJ81_09260"/>
<dbReference type="RefSeq" id="WP_138245021.1">
    <property type="nucleotide sequence ID" value="NZ_CP040330.1"/>
</dbReference>
<dbReference type="AlphaFoldDB" id="A0A4P8WGP3"/>
<protein>
    <submittedName>
        <fullName evidence="2">Uncharacterized protein</fullName>
    </submittedName>
</protein>
<sequence length="138" mass="13578">MSVSNSDVDDRVFKVIGGGSAVMNAVAFTAVGMIALDSIVYGAIAGVFAGAGASLFLPWFLRVTAAQNEASEEGGVSDAASRADGSARTGVVGLGLELGGIGMLAAGFALDEPDPVFGILVALAVAVVVSLAAAVVFD</sequence>
<keyword evidence="1" id="KW-0472">Membrane</keyword>
<evidence type="ECO:0000313" key="2">
    <source>
        <dbReference type="EMBL" id="QCS42537.1"/>
    </source>
</evidence>
<dbReference type="EMBL" id="CP040330">
    <property type="protein sequence ID" value="QCS42537.1"/>
    <property type="molecule type" value="Genomic_DNA"/>
</dbReference>
<organism evidence="2 3">
    <name type="scientific">Natrinema versiforme</name>
    <dbReference type="NCBI Taxonomy" id="88724"/>
    <lineage>
        <taxon>Archaea</taxon>
        <taxon>Methanobacteriati</taxon>
        <taxon>Methanobacteriota</taxon>
        <taxon>Stenosarchaea group</taxon>
        <taxon>Halobacteria</taxon>
        <taxon>Halobacteriales</taxon>
        <taxon>Natrialbaceae</taxon>
        <taxon>Natrinema</taxon>
    </lineage>
</organism>
<dbReference type="Proteomes" id="UP000302218">
    <property type="component" value="Chromosome"/>
</dbReference>
<dbReference type="GeneID" id="40265459"/>
<reference evidence="3" key="1">
    <citation type="submission" date="2019-05" db="EMBL/GenBank/DDBJ databases">
        <title>Genome sequence and methylation pattern of the halophilic Archaeon Natrinema versiforme BOL5-4.</title>
        <authorList>
            <person name="DasSarma P."/>
            <person name="Anton B.P."/>
            <person name="DasSarma S.L."/>
            <person name="Martinez F.L."/>
            <person name="Guzman D."/>
            <person name="Roberts R.J."/>
            <person name="DasSarma S."/>
        </authorList>
    </citation>
    <scope>NUCLEOTIDE SEQUENCE [LARGE SCALE GENOMIC DNA]</scope>
    <source>
        <strain evidence="3">BOL5-4</strain>
    </source>
</reference>
<feature type="transmembrane region" description="Helical" evidence="1">
    <location>
        <begin position="91"/>
        <end position="110"/>
    </location>
</feature>
<gene>
    <name evidence="2" type="ORF">FEJ81_09260</name>
</gene>
<keyword evidence="1" id="KW-0812">Transmembrane</keyword>
<dbReference type="OrthoDB" id="206257at2157"/>
<name>A0A4P8WGP3_9EURY</name>
<feature type="transmembrane region" description="Helical" evidence="1">
    <location>
        <begin position="12"/>
        <end position="33"/>
    </location>
</feature>
<evidence type="ECO:0000256" key="1">
    <source>
        <dbReference type="SAM" id="Phobius"/>
    </source>
</evidence>
<feature type="transmembrane region" description="Helical" evidence="1">
    <location>
        <begin position="116"/>
        <end position="137"/>
    </location>
</feature>